<dbReference type="PROSITE" id="PS50041">
    <property type="entry name" value="C_TYPE_LECTIN_2"/>
    <property type="match status" value="2"/>
</dbReference>
<evidence type="ECO:0000259" key="5">
    <source>
        <dbReference type="PROSITE" id="PS50041"/>
    </source>
</evidence>
<dbReference type="CTD" id="183242"/>
<dbReference type="InterPro" id="IPR016186">
    <property type="entry name" value="C-type_lectin-like/link_sf"/>
</dbReference>
<feature type="signal peptide" evidence="3">
    <location>
        <begin position="1"/>
        <end position="17"/>
    </location>
</feature>
<dbReference type="STRING" id="6239.C35D10.15.1"/>
<dbReference type="CDD" id="cd00041">
    <property type="entry name" value="CUB"/>
    <property type="match status" value="1"/>
</dbReference>
<dbReference type="InParanoid" id="Q95QR9"/>
<keyword evidence="7" id="KW-1185">Reference proteome</keyword>
<dbReference type="OMA" id="EICEHEC"/>
<dbReference type="WormBase" id="C35D10.15">
    <property type="protein sequence ID" value="CE27829"/>
    <property type="gene ID" value="WBGene00016451"/>
    <property type="gene designation" value="clec-6"/>
</dbReference>
<organism evidence="6 7">
    <name type="scientific">Caenorhabditis elegans</name>
    <dbReference type="NCBI Taxonomy" id="6239"/>
    <lineage>
        <taxon>Eukaryota</taxon>
        <taxon>Metazoa</taxon>
        <taxon>Ecdysozoa</taxon>
        <taxon>Nematoda</taxon>
        <taxon>Chromadorea</taxon>
        <taxon>Rhabditida</taxon>
        <taxon>Rhabditina</taxon>
        <taxon>Rhabditomorpha</taxon>
        <taxon>Rhabditoidea</taxon>
        <taxon>Rhabditidae</taxon>
        <taxon>Peloderinae</taxon>
        <taxon>Caenorhabditis</taxon>
    </lineage>
</organism>
<dbReference type="CDD" id="cd00037">
    <property type="entry name" value="CLECT"/>
    <property type="match status" value="2"/>
</dbReference>
<comment type="caution">
    <text evidence="2">Lacks conserved residue(s) required for the propagation of feature annotation.</text>
</comment>
<dbReference type="Pfam" id="PF00059">
    <property type="entry name" value="Lectin_C"/>
    <property type="match status" value="2"/>
</dbReference>
<feature type="chain" id="PRO_5004322149" evidence="3">
    <location>
        <begin position="18"/>
        <end position="407"/>
    </location>
</feature>
<feature type="domain" description="C-type lectin" evidence="5">
    <location>
        <begin position="30"/>
        <end position="141"/>
    </location>
</feature>
<dbReference type="InterPro" id="IPR050976">
    <property type="entry name" value="Snaclec"/>
</dbReference>
<dbReference type="OrthoDB" id="6365689at2759"/>
<feature type="domain" description="CUB" evidence="4">
    <location>
        <begin position="298"/>
        <end position="406"/>
    </location>
</feature>
<keyword evidence="3" id="KW-0732">Signal</keyword>
<dbReference type="SUPFAM" id="SSF56436">
    <property type="entry name" value="C-type lectin-like"/>
    <property type="match status" value="2"/>
</dbReference>
<dbReference type="SUPFAM" id="SSF49854">
    <property type="entry name" value="Spermadhesin, CUB domain"/>
    <property type="match status" value="1"/>
</dbReference>
<dbReference type="PROSITE" id="PS00615">
    <property type="entry name" value="C_TYPE_LECTIN_1"/>
    <property type="match status" value="1"/>
</dbReference>
<dbReference type="SMR" id="Q95QR9"/>
<evidence type="ECO:0000256" key="3">
    <source>
        <dbReference type="SAM" id="SignalP"/>
    </source>
</evidence>
<dbReference type="AGR" id="WB:WBGene00016451"/>
<dbReference type="UCSC" id="C35D10.15">
    <property type="organism name" value="c. elegans"/>
</dbReference>
<reference evidence="6 7" key="1">
    <citation type="journal article" date="1998" name="Science">
        <title>Genome sequence of the nematode C. elegans: a platform for investigating biology.</title>
        <authorList>
            <consortium name="The C. elegans sequencing consortium"/>
            <person name="Sulson J.E."/>
            <person name="Waterston R."/>
        </authorList>
    </citation>
    <scope>NUCLEOTIDE SEQUENCE [LARGE SCALE GENOMIC DNA]</scope>
    <source>
        <strain evidence="6 7">Bristol N2</strain>
    </source>
</reference>
<dbReference type="Pfam" id="PF00431">
    <property type="entry name" value="CUB"/>
    <property type="match status" value="1"/>
</dbReference>
<dbReference type="InterPro" id="IPR035914">
    <property type="entry name" value="Sperma_CUB_dom_sf"/>
</dbReference>
<evidence type="ECO:0000256" key="2">
    <source>
        <dbReference type="PROSITE-ProRule" id="PRU00059"/>
    </source>
</evidence>
<dbReference type="PANTHER" id="PTHR22991">
    <property type="entry name" value="PROTEIN CBG13490"/>
    <property type="match status" value="1"/>
</dbReference>
<dbReference type="RefSeq" id="NP_498023.1">
    <property type="nucleotide sequence ID" value="NM_065622.3"/>
</dbReference>
<dbReference type="PaxDb" id="6239-C35D10.15"/>
<dbReference type="PROSITE" id="PS01180">
    <property type="entry name" value="CUB"/>
    <property type="match status" value="1"/>
</dbReference>
<dbReference type="InterPro" id="IPR018378">
    <property type="entry name" value="C-type_lectin_CS"/>
</dbReference>
<dbReference type="FunCoup" id="Q95QR9">
    <property type="interactions" value="10"/>
</dbReference>
<dbReference type="PhylomeDB" id="Q95QR9"/>
<dbReference type="AlphaFoldDB" id="Q95QR9"/>
<feature type="domain" description="C-type lectin" evidence="5">
    <location>
        <begin position="163"/>
        <end position="272"/>
    </location>
</feature>
<evidence type="ECO:0000313" key="8">
    <source>
        <dbReference type="WormBase" id="C35D10.15"/>
    </source>
</evidence>
<evidence type="ECO:0000313" key="7">
    <source>
        <dbReference type="Proteomes" id="UP000001940"/>
    </source>
</evidence>
<sequence length="407" mass="44416">MIKHLVVLSLFALSAFGAKPLVCTNGFTLINNKCLRLFSTPLGHSASKSKCMEYGATLVTVKNAIENNSVSKIAASSSSSLWIGLYCFDSDVTKCMWDDSTGSAEMYNSFASGFPHVDIGKCVYHFTQGFLGGKWLNGDCDTETRAFVCELTETLEDSCEYNYNGHCYSFHQPATFAQAQVICEQECGNLASIHSSNENRYLSSIISSLSNKNYYIGASWPSTSVLTWLDGSTSDYNNISPSSAHEGNCALLSSQEQWLSSPCTSSQPFVCKRSVGSQCFSTPPLVTITPTPPNPSSCNSTLLMAPGKITSPNFPSNYGNNQFCSYHLSTLGSYRVALYFLTFTTEFFFDFVVVYDGDSASSPKMGNYSGSKNPFALTSTGNNMFVTFKSDHSNTFQGFDARFQSSV</sequence>
<dbReference type="eggNOG" id="KOG4297">
    <property type="taxonomic scope" value="Eukaryota"/>
</dbReference>
<dbReference type="Gene3D" id="2.60.120.290">
    <property type="entry name" value="Spermadhesin, CUB domain"/>
    <property type="match status" value="1"/>
</dbReference>
<dbReference type="Bgee" id="WBGene00016451">
    <property type="expression patterns" value="Expressed in adult organism"/>
</dbReference>
<protein>
    <submittedName>
        <fullName evidence="6">C-type LECtin</fullName>
    </submittedName>
</protein>
<accession>Q95QR9</accession>
<dbReference type="GeneID" id="183242"/>
<dbReference type="InterPro" id="IPR001304">
    <property type="entry name" value="C-type_lectin-like"/>
</dbReference>
<dbReference type="InterPro" id="IPR000859">
    <property type="entry name" value="CUB_dom"/>
</dbReference>
<dbReference type="PANTHER" id="PTHR22991:SF44">
    <property type="entry name" value="C-TYPE LECTIN-RELATED"/>
    <property type="match status" value="1"/>
</dbReference>
<evidence type="ECO:0000313" key="6">
    <source>
        <dbReference type="EMBL" id="CCD66788.1"/>
    </source>
</evidence>
<dbReference type="Proteomes" id="UP000001940">
    <property type="component" value="Chromosome III"/>
</dbReference>
<dbReference type="SMART" id="SM00042">
    <property type="entry name" value="CUB"/>
    <property type="match status" value="1"/>
</dbReference>
<proteinExistence type="predicted"/>
<name>Q95QR9_CAEEL</name>
<dbReference type="KEGG" id="cel:CELE_C35D10.15"/>
<dbReference type="HOGENOM" id="CLU_037161_0_0_1"/>
<keyword evidence="1" id="KW-1015">Disulfide bond</keyword>
<evidence type="ECO:0000256" key="1">
    <source>
        <dbReference type="ARBA" id="ARBA00023157"/>
    </source>
</evidence>
<gene>
    <name evidence="6 8" type="primary">clec-6</name>
    <name evidence="8" type="ORF">C35D10.15</name>
    <name evidence="6" type="ORF">CELE_C35D10.15</name>
</gene>
<dbReference type="EMBL" id="BX284603">
    <property type="protein sequence ID" value="CCD66788.1"/>
    <property type="molecule type" value="Genomic_DNA"/>
</dbReference>
<dbReference type="FunFam" id="2.60.120.290:FF:000005">
    <property type="entry name" value="Procollagen C-endopeptidase enhancer 1"/>
    <property type="match status" value="1"/>
</dbReference>
<dbReference type="InterPro" id="IPR016187">
    <property type="entry name" value="CTDL_fold"/>
</dbReference>
<dbReference type="SMART" id="SM00034">
    <property type="entry name" value="CLECT"/>
    <property type="match status" value="2"/>
</dbReference>
<evidence type="ECO:0000259" key="4">
    <source>
        <dbReference type="PROSITE" id="PS01180"/>
    </source>
</evidence>
<dbReference type="Gene3D" id="3.10.100.10">
    <property type="entry name" value="Mannose-Binding Protein A, subunit A"/>
    <property type="match status" value="2"/>
</dbReference>